<dbReference type="PROSITE" id="PS50011">
    <property type="entry name" value="PROTEIN_KINASE_DOM"/>
    <property type="match status" value="1"/>
</dbReference>
<evidence type="ECO:0000256" key="12">
    <source>
        <dbReference type="SAM" id="MobiDB-lite"/>
    </source>
</evidence>
<dbReference type="EMBL" id="CAMXCT020000986">
    <property type="protein sequence ID" value="CAL1138771.1"/>
    <property type="molecule type" value="Genomic_DNA"/>
</dbReference>
<feature type="compositionally biased region" description="Low complexity" evidence="12">
    <location>
        <begin position="429"/>
        <end position="438"/>
    </location>
</feature>
<evidence type="ECO:0000256" key="3">
    <source>
        <dbReference type="ARBA" id="ARBA00022741"/>
    </source>
</evidence>
<feature type="binding site" evidence="8">
    <location>
        <begin position="204"/>
        <end position="205"/>
    </location>
    <ligand>
        <name>ATP</name>
        <dbReference type="ChEBI" id="CHEBI:30616"/>
    </ligand>
</feature>
<feature type="compositionally biased region" description="Low complexity" evidence="12">
    <location>
        <begin position="359"/>
        <end position="372"/>
    </location>
</feature>
<feature type="domain" description="Protein kinase" evidence="13">
    <location>
        <begin position="66"/>
        <end position="333"/>
    </location>
</feature>
<dbReference type="SMART" id="SM00220">
    <property type="entry name" value="S_TKc"/>
    <property type="match status" value="1"/>
</dbReference>
<dbReference type="InterPro" id="IPR004087">
    <property type="entry name" value="KH_dom"/>
</dbReference>
<evidence type="ECO:0000256" key="10">
    <source>
        <dbReference type="PROSITE-ProRule" id="PRU00117"/>
    </source>
</evidence>
<dbReference type="SUPFAM" id="SSF56112">
    <property type="entry name" value="Protein kinase-like (PK-like)"/>
    <property type="match status" value="1"/>
</dbReference>
<dbReference type="SUPFAM" id="SSF54791">
    <property type="entry name" value="Eukaryotic type KH-domain (KH-domain type I)"/>
    <property type="match status" value="2"/>
</dbReference>
<keyword evidence="3 8" id="KW-0547">Nucleotide-binding</keyword>
<sequence>MASTSGGSAAASAPSSSRMSDVVHVDELHVESDDLVTEVVDVTGGSDDEDLVEVNKAGPPLYFHGYRRGRELGRGASGQVFVCHKKGDTSSSGGGYAVKVVDLRRLHLQPNAEREEKKLSREVEILTRLPPHPNIVQLIDTFEDGDWFLLVLELVGGGDLYTVLTNREPPRLQEREAAFVVAQLVEGLSFLHSQGIIHRDMKLENVLVANERREKPLVFYTVKITDFGLSKAIGAGFSEARSTVGTRPYTAPEVLREDSHDFSSDLWCLGVLLFVLLAGHFPFNKIPTKQDELQHLVGKLKISDLSKSVLLGLLQLEPLKRLDLAGLARHEWICETIMEDDEEKPKRTRSVTSAADRLPSTASTAEARASAAVPPPKVEANSRGGSEEHVKRSTGRGDRPRSRDGAATPPTATTSSSTPAPLPPPPPEAETQTATPATPEKPPPPPPPSPLSVPLPGQPVPALNSKRSMSMMFSHSEVLPSSLQQDVMQVHMVVPDRFWVIINKSGPQLKQISSTLGCQVRLISRKTVSEQRLVGDHRIVVIGTYYQCSVVQELVHGRMMQAQRAEGKEPTGEIAVTLFVRAEAAGVVIGKQGWVLGRVRKQSGAKINLLREEVRGQRPCIIEGFFQNVLQAEKHIFDLVTAVPVVTSPPPPPRWPPQPPSCVPQAPKLSRTRLSAEPLNGVVVTWKGAIGWIQPEQQLNHPRAFSRQGQVYIHAKDVINNEPLTVGQAVRFHLYEDRAGLGAEQCYAIA</sequence>
<evidence type="ECO:0000256" key="4">
    <source>
        <dbReference type="ARBA" id="ARBA00022777"/>
    </source>
</evidence>
<dbReference type="Gene3D" id="3.30.310.210">
    <property type="match status" value="1"/>
</dbReference>
<evidence type="ECO:0000256" key="1">
    <source>
        <dbReference type="ARBA" id="ARBA00022527"/>
    </source>
</evidence>
<keyword evidence="5 8" id="KW-0067">ATP-binding</keyword>
<dbReference type="OrthoDB" id="10262656at2759"/>
<evidence type="ECO:0000256" key="11">
    <source>
        <dbReference type="PROSITE-ProRule" id="PRU10141"/>
    </source>
</evidence>
<evidence type="ECO:0000313" key="15">
    <source>
        <dbReference type="EMBL" id="CAL1138771.1"/>
    </source>
</evidence>
<dbReference type="PROSITE" id="PS00107">
    <property type="entry name" value="PROTEIN_KINASE_ATP"/>
    <property type="match status" value="1"/>
</dbReference>
<evidence type="ECO:0000256" key="8">
    <source>
        <dbReference type="PIRSR" id="PIRSR630616-2"/>
    </source>
</evidence>
<feature type="compositionally biased region" description="Basic and acidic residues" evidence="12">
    <location>
        <begin position="385"/>
        <end position="404"/>
    </location>
</feature>
<evidence type="ECO:0000259" key="13">
    <source>
        <dbReference type="PROSITE" id="PS50011"/>
    </source>
</evidence>
<name>A0A9P1C5H5_9DINO</name>
<evidence type="ECO:0000256" key="2">
    <source>
        <dbReference type="ARBA" id="ARBA00022679"/>
    </source>
</evidence>
<keyword evidence="2" id="KW-0808">Transferase</keyword>
<dbReference type="PROSITE" id="PS50084">
    <property type="entry name" value="KH_TYPE_1"/>
    <property type="match status" value="1"/>
</dbReference>
<protein>
    <submittedName>
        <fullName evidence="16">Aurora kinase</fullName>
    </submittedName>
</protein>
<keyword evidence="17" id="KW-1185">Reference proteome</keyword>
<dbReference type="InterPro" id="IPR017441">
    <property type="entry name" value="Protein_kinase_ATP_BS"/>
</dbReference>
<dbReference type="EMBL" id="CAMXCT010000986">
    <property type="protein sequence ID" value="CAI3985396.1"/>
    <property type="molecule type" value="Genomic_DNA"/>
</dbReference>
<keyword evidence="6 10" id="KW-0694">RNA-binding</keyword>
<evidence type="ECO:0000313" key="14">
    <source>
        <dbReference type="EMBL" id="CAI3985396.1"/>
    </source>
</evidence>
<organism evidence="14">
    <name type="scientific">Cladocopium goreaui</name>
    <dbReference type="NCBI Taxonomy" id="2562237"/>
    <lineage>
        <taxon>Eukaryota</taxon>
        <taxon>Sar</taxon>
        <taxon>Alveolata</taxon>
        <taxon>Dinophyceae</taxon>
        <taxon>Suessiales</taxon>
        <taxon>Symbiodiniaceae</taxon>
        <taxon>Cladocopium</taxon>
    </lineage>
</organism>
<accession>A0A9P1C5H5</accession>
<dbReference type="InterPro" id="IPR030616">
    <property type="entry name" value="Aur-like"/>
</dbReference>
<feature type="region of interest" description="Disordered" evidence="12">
    <location>
        <begin position="1"/>
        <end position="20"/>
    </location>
</feature>
<reference evidence="14" key="1">
    <citation type="submission" date="2022-10" db="EMBL/GenBank/DDBJ databases">
        <authorList>
            <person name="Chen Y."/>
            <person name="Dougan E. K."/>
            <person name="Chan C."/>
            <person name="Rhodes N."/>
            <person name="Thang M."/>
        </authorList>
    </citation>
    <scope>NUCLEOTIDE SEQUENCE</scope>
</reference>
<feature type="compositionally biased region" description="Pro residues" evidence="12">
    <location>
        <begin position="439"/>
        <end position="459"/>
    </location>
</feature>
<dbReference type="GO" id="GO:0005524">
    <property type="term" value="F:ATP binding"/>
    <property type="evidence" value="ECO:0007669"/>
    <property type="project" value="UniProtKB-UniRule"/>
</dbReference>
<evidence type="ECO:0000313" key="16">
    <source>
        <dbReference type="EMBL" id="CAL4772708.1"/>
    </source>
</evidence>
<dbReference type="InterPro" id="IPR012340">
    <property type="entry name" value="NA-bd_OB-fold"/>
</dbReference>
<dbReference type="SMART" id="SM00322">
    <property type="entry name" value="KH"/>
    <property type="match status" value="2"/>
</dbReference>
<dbReference type="InterPro" id="IPR036612">
    <property type="entry name" value="KH_dom_type_1_sf"/>
</dbReference>
<dbReference type="InterPro" id="IPR004088">
    <property type="entry name" value="KH_dom_type_1"/>
</dbReference>
<dbReference type="PANTHER" id="PTHR24350">
    <property type="entry name" value="SERINE/THREONINE-PROTEIN KINASE IAL-RELATED"/>
    <property type="match status" value="1"/>
</dbReference>
<feature type="binding site" evidence="8">
    <location>
        <position position="226"/>
    </location>
    <ligand>
        <name>ATP</name>
        <dbReference type="ChEBI" id="CHEBI:30616"/>
    </ligand>
</feature>
<dbReference type="GO" id="GO:0003723">
    <property type="term" value="F:RNA binding"/>
    <property type="evidence" value="ECO:0007669"/>
    <property type="project" value="UniProtKB-UniRule"/>
</dbReference>
<evidence type="ECO:0000256" key="6">
    <source>
        <dbReference type="ARBA" id="ARBA00022884"/>
    </source>
</evidence>
<dbReference type="InterPro" id="IPR000719">
    <property type="entry name" value="Prot_kinase_dom"/>
</dbReference>
<dbReference type="Gene3D" id="2.40.50.140">
    <property type="entry name" value="Nucleic acid-binding proteins"/>
    <property type="match status" value="1"/>
</dbReference>
<dbReference type="PROSITE" id="PS00108">
    <property type="entry name" value="PROTEIN_KINASE_ST"/>
    <property type="match status" value="1"/>
</dbReference>
<dbReference type="GO" id="GO:0004674">
    <property type="term" value="F:protein serine/threonine kinase activity"/>
    <property type="evidence" value="ECO:0007669"/>
    <property type="project" value="UniProtKB-KW"/>
</dbReference>
<dbReference type="Pfam" id="PF00013">
    <property type="entry name" value="KH_1"/>
    <property type="match status" value="1"/>
</dbReference>
<dbReference type="Proteomes" id="UP001152797">
    <property type="component" value="Unassembled WGS sequence"/>
</dbReference>
<keyword evidence="1" id="KW-0723">Serine/threonine-protein kinase</keyword>
<dbReference type="InterPro" id="IPR011009">
    <property type="entry name" value="Kinase-like_dom_sf"/>
</dbReference>
<evidence type="ECO:0000256" key="9">
    <source>
        <dbReference type="PIRSR" id="PIRSR630616-3"/>
    </source>
</evidence>
<gene>
    <name evidence="14" type="ORF">C1SCF055_LOCUS12847</name>
</gene>
<dbReference type="CDD" id="cd00105">
    <property type="entry name" value="KH-I"/>
    <property type="match status" value="1"/>
</dbReference>
<dbReference type="AlphaFoldDB" id="A0A9P1C5H5"/>
<reference evidence="15" key="2">
    <citation type="submission" date="2024-04" db="EMBL/GenBank/DDBJ databases">
        <authorList>
            <person name="Chen Y."/>
            <person name="Shah S."/>
            <person name="Dougan E. K."/>
            <person name="Thang M."/>
            <person name="Chan C."/>
        </authorList>
    </citation>
    <scope>NUCLEOTIDE SEQUENCE [LARGE SCALE GENOMIC DNA]</scope>
</reference>
<feature type="region of interest" description="Disordered" evidence="12">
    <location>
        <begin position="341"/>
        <end position="464"/>
    </location>
</feature>
<comment type="caution">
    <text evidence="14">The sequence shown here is derived from an EMBL/GenBank/DDBJ whole genome shotgun (WGS) entry which is preliminary data.</text>
</comment>
<feature type="binding site" evidence="8 11">
    <location>
        <position position="99"/>
    </location>
    <ligand>
        <name>ATP</name>
        <dbReference type="ChEBI" id="CHEBI:30616"/>
    </ligand>
</feature>
<dbReference type="InterPro" id="IPR008271">
    <property type="entry name" value="Ser/Thr_kinase_AS"/>
</dbReference>
<feature type="cross-link" description="Glycyl lysine isopeptide (Lys-Gly) (interchain with G-Cter in SUMO2)" evidence="9">
    <location>
        <position position="202"/>
    </location>
</feature>
<proteinExistence type="predicted"/>
<evidence type="ECO:0000256" key="7">
    <source>
        <dbReference type="PIRSR" id="PIRSR630616-1"/>
    </source>
</evidence>
<dbReference type="Gene3D" id="1.10.510.10">
    <property type="entry name" value="Transferase(Phosphotransferase) domain 1"/>
    <property type="match status" value="1"/>
</dbReference>
<dbReference type="Pfam" id="PF00069">
    <property type="entry name" value="Pkinase"/>
    <property type="match status" value="1"/>
</dbReference>
<evidence type="ECO:0000256" key="5">
    <source>
        <dbReference type="ARBA" id="ARBA00022840"/>
    </source>
</evidence>
<evidence type="ECO:0000313" key="17">
    <source>
        <dbReference type="Proteomes" id="UP001152797"/>
    </source>
</evidence>
<dbReference type="EMBL" id="CAMXCT030000986">
    <property type="protein sequence ID" value="CAL4772708.1"/>
    <property type="molecule type" value="Genomic_DNA"/>
</dbReference>
<feature type="compositionally biased region" description="Low complexity" evidence="12">
    <location>
        <begin position="1"/>
        <end position="17"/>
    </location>
</feature>
<feature type="compositionally biased region" description="Low complexity" evidence="12">
    <location>
        <begin position="406"/>
        <end position="419"/>
    </location>
</feature>
<keyword evidence="4 16" id="KW-0418">Kinase</keyword>
<feature type="active site" description="Proton acceptor" evidence="7">
    <location>
        <position position="200"/>
    </location>
</feature>